<evidence type="ECO:0000313" key="21">
    <source>
        <dbReference type="EMBL" id="TGB12219.1"/>
    </source>
</evidence>
<dbReference type="EMBL" id="QGHS01000022">
    <property type="protein sequence ID" value="PWT48324.1"/>
    <property type="molecule type" value="Genomic_DNA"/>
</dbReference>
<evidence type="ECO:0000313" key="14">
    <source>
        <dbReference type="EMBL" id="OYS69311.1"/>
    </source>
</evidence>
<dbReference type="Proteomes" id="UP000027731">
    <property type="component" value="Unassembled WGS sequence"/>
</dbReference>
<reference evidence="18 31" key="9">
    <citation type="journal article" date="2018" name="Front. Microbiol.">
        <title>Comparative Genomics of the Herbivore Gut Symbiont Lactobacillus reuteri Reveals Genetic Diversity and Lifestyle Adaptation.</title>
        <authorList>
            <person name="Zhao J."/>
        </authorList>
    </citation>
    <scope>NUCLEOTIDE SEQUENCE [LARGE SCALE GENOMIC DNA]</scope>
    <source>
        <strain evidence="18 31">LR12</strain>
    </source>
</reference>
<dbReference type="EMBL" id="MIMU01000106">
    <property type="protein sequence ID" value="OTA83441.1"/>
    <property type="molecule type" value="Genomic_DNA"/>
</dbReference>
<evidence type="ECO:0000313" key="26">
    <source>
        <dbReference type="Proteomes" id="UP000194286"/>
    </source>
</evidence>
<dbReference type="EMBL" id="NGPX01000012">
    <property type="protein sequence ID" value="OYS94959.1"/>
    <property type="molecule type" value="Genomic_DNA"/>
</dbReference>
<dbReference type="Proteomes" id="UP000189795">
    <property type="component" value="Unassembled WGS sequence"/>
</dbReference>
<evidence type="ECO:0000313" key="7">
    <source>
        <dbReference type="EMBL" id="MRG89231.1"/>
    </source>
</evidence>
<evidence type="ECO:0000313" key="29">
    <source>
        <dbReference type="Proteomes" id="UP000216681"/>
    </source>
</evidence>
<evidence type="ECO:0000313" key="16">
    <source>
        <dbReference type="EMBL" id="OYT03840.1"/>
    </source>
</evidence>
<dbReference type="EMBL" id="CP041676">
    <property type="protein sequence ID" value="QDR72249.1"/>
    <property type="molecule type" value="Genomic_DNA"/>
</dbReference>
<dbReference type="EMBL" id="MWVS01000070">
    <property type="protein sequence ID" value="OPG88253.1"/>
    <property type="molecule type" value="Genomic_DNA"/>
</dbReference>
<dbReference type="EMBL" id="JABAFN010000004">
    <property type="protein sequence ID" value="NME21558.1"/>
    <property type="molecule type" value="Genomic_DNA"/>
</dbReference>
<dbReference type="Proteomes" id="UP000452188">
    <property type="component" value="Unassembled WGS sequence"/>
</dbReference>
<evidence type="ECO:0000313" key="25">
    <source>
        <dbReference type="Proteomes" id="UP000194219"/>
    </source>
</evidence>
<accession>A0A073JMK8</accession>
<dbReference type="Proteomes" id="UP000216122">
    <property type="component" value="Unassembled WGS sequence"/>
</dbReference>
<dbReference type="Proteomes" id="UP000430985">
    <property type="component" value="Unassembled WGS sequence"/>
</dbReference>
<evidence type="ECO:0000313" key="13">
    <source>
        <dbReference type="EMBL" id="OTA89743.1"/>
    </source>
</evidence>
<reference evidence="13 25" key="4">
    <citation type="submission" date="2016-09" db="EMBL/GenBank/DDBJ databases">
        <title>Lactobacillus reuteri KLR3006, genome sequencing and assembly.</title>
        <authorList>
            <person name="Lee J.-Y."/>
            <person name="Kim E.B."/>
            <person name="Choi Y.-J."/>
        </authorList>
    </citation>
    <scope>NUCLEOTIDE SEQUENCE [LARGE SCALE GENOMIC DNA]</scope>
    <source>
        <strain evidence="13 25">KLR3006</strain>
    </source>
</reference>
<gene>
    <name evidence="11" type="ORF">B5D07_06430</name>
    <name evidence="10" type="ORF">BFD03_08180</name>
    <name evidence="12" type="ORF">BHL82_01065</name>
    <name evidence="13" type="ORF">BHL83_00090</name>
    <name evidence="14" type="ORF">CBF96_05685</name>
    <name evidence="15" type="ORF">CBG15_02635</name>
    <name evidence="16" type="ORF">CBG21_04300</name>
    <name evidence="17" type="ORF">DB325_02810</name>
    <name evidence="18" type="ORF">DKZ23_02980</name>
    <name evidence="21" type="ORF">E5F87_02375</name>
    <name evidence="19" type="ORF">FOD75_03645</name>
    <name evidence="7" type="ORF">GIX76_04405</name>
    <name evidence="8" type="ORF">GIX77_05380</name>
    <name evidence="6" type="ORF">GIX79_03545</name>
    <name evidence="5" type="ORF">GIX83_04410</name>
    <name evidence="9" type="ORF">HF865_02370</name>
    <name evidence="20" type="ORF">HHK02_08795</name>
    <name evidence="3" type="ORF">LMB76_08890</name>
    <name evidence="2" type="ORF">LR3_00810</name>
    <name evidence="4" type="ORF">NX099_09960</name>
</gene>
<evidence type="ECO:0000313" key="11">
    <source>
        <dbReference type="EMBL" id="OPG88253.1"/>
    </source>
</evidence>
<evidence type="ECO:0000313" key="19">
    <source>
        <dbReference type="EMBL" id="QDR72249.1"/>
    </source>
</evidence>
<evidence type="ECO:0000313" key="10">
    <source>
        <dbReference type="EMBL" id="OCX46946.1"/>
    </source>
</evidence>
<reference evidence="21" key="14">
    <citation type="submission" date="2019-04" db="EMBL/GenBank/DDBJ databases">
        <authorList>
            <person name="Bisanz J.E."/>
            <person name="Chagwedera N.D."/>
            <person name="Chawla A."/>
            <person name="Turnbaugh P.J."/>
        </authorList>
    </citation>
    <scope>NUCLEOTIDE SEQUENCE</scope>
    <source>
        <strain evidence="21">I8-5</strain>
    </source>
</reference>
<dbReference type="GO" id="GO:0003677">
    <property type="term" value="F:DNA binding"/>
    <property type="evidence" value="ECO:0007669"/>
    <property type="project" value="UniProtKB-KW"/>
</dbReference>
<reference evidence="4 39" key="20">
    <citation type="journal article" date="2022" name="Front. Cell. Infect. Microbiol.">
        <title>The probiotic and immunomodulation effects of Limosilactobacillus reuteri RGW1 isolated from calf feces.</title>
        <authorList>
            <person name="Huang K."/>
            <person name="Shi W."/>
            <person name="Yang B."/>
            <person name="Wang J."/>
        </authorList>
    </citation>
    <scope>NUCLEOTIDE SEQUENCE [LARGE SCALE GENOMIC DNA]</scope>
    <source>
        <strain evidence="4 39">RGW1</strain>
    </source>
</reference>
<feature type="compositionally biased region" description="Basic and acidic residues" evidence="1">
    <location>
        <begin position="155"/>
        <end position="170"/>
    </location>
</feature>
<dbReference type="Proteomes" id="UP000470878">
    <property type="component" value="Unassembled WGS sequence"/>
</dbReference>
<dbReference type="Proteomes" id="UP000297521">
    <property type="component" value="Unassembled WGS sequence"/>
</dbReference>
<reference evidence="3" key="19">
    <citation type="submission" date="2021-10" db="EMBL/GenBank/DDBJ databases">
        <title>Evolutionary history and lifestyle of the vertebrate symbiont Limosilactobacillus reuteri.</title>
        <authorList>
            <person name="Zheng J."/>
            <person name="Li F."/>
            <person name="Gaenzle M."/>
            <person name="Walter J."/>
        </authorList>
    </citation>
    <scope>NUCLEOTIDE SEQUENCE</scope>
    <source>
        <strain evidence="3">GQ_1_3_1</strain>
    </source>
</reference>
<reference evidence="33 34" key="16">
    <citation type="submission" date="2019-11" db="EMBL/GenBank/DDBJ databases">
        <title>Draft genome sequence of 12 host-associated Lactobacillus reuteri rodent strains.</title>
        <authorList>
            <person name="Zhang S."/>
            <person name="Ozcam M."/>
            <person name="Van Pijkeren J.P."/>
        </authorList>
    </citation>
    <scope>NUCLEOTIDE SEQUENCE [LARGE SCALE GENOMIC DNA]</scope>
    <source>
        <strain evidence="6 34">6799jm-1</strain>
        <strain evidence="8 36">CR</strain>
        <strain evidence="7 35">N4I</strain>
        <strain evidence="5 33">Rat19</strain>
    </source>
</reference>
<evidence type="ECO:0000313" key="38">
    <source>
        <dbReference type="Proteomes" id="UP000587270"/>
    </source>
</evidence>
<reference evidence="18" key="12">
    <citation type="submission" date="2018-05" db="EMBL/GenBank/DDBJ databases">
        <authorList>
            <person name="Lanie J.A."/>
            <person name="Ng W.-L."/>
            <person name="Kazmierczak K.M."/>
            <person name="Andrzejewski T.M."/>
            <person name="Davidsen T.M."/>
            <person name="Wayne K.J."/>
            <person name="Tettelin H."/>
            <person name="Glass J.I."/>
            <person name="Rusch D."/>
            <person name="Podicherti R."/>
            <person name="Tsui H.-C.T."/>
            <person name="Winkler M.E."/>
        </authorList>
    </citation>
    <scope>NUCLEOTIDE SEQUENCE</scope>
    <source>
        <strain evidence="18">LR12</strain>
    </source>
</reference>
<dbReference type="PATRIC" id="fig|1598.90.peg.1495"/>
<dbReference type="OMA" id="KWTIYQL"/>
<dbReference type="AlphaFoldDB" id="A0A073JMK8"/>
<evidence type="ECO:0000313" key="4">
    <source>
        <dbReference type="EMBL" id="MDV8947683.1"/>
    </source>
</evidence>
<reference evidence="19 32" key="15">
    <citation type="submission" date="2019-07" db="EMBL/GenBank/DDBJ databases">
        <title>Gastrointestinal microbiota of Peromyscus leucopus, the white-footed mouse.</title>
        <authorList>
            <person name="Milovic A."/>
            <person name="Bassam K."/>
            <person name="Barbour A.G."/>
        </authorList>
    </citation>
    <scope>NUCLEOTIDE SEQUENCE [LARGE SCALE GENOMIC DNA]</scope>
    <source>
        <strain evidence="19 32">LL7</strain>
    </source>
</reference>
<evidence type="ECO:0000313" key="5">
    <source>
        <dbReference type="EMBL" id="MRG69086.1"/>
    </source>
</evidence>
<evidence type="ECO:0000313" key="28">
    <source>
        <dbReference type="Proteomes" id="UP000216122"/>
    </source>
</evidence>
<evidence type="ECO:0000256" key="1">
    <source>
        <dbReference type="SAM" id="MobiDB-lite"/>
    </source>
</evidence>
<reference evidence="21" key="13">
    <citation type="journal article" date="2019" name="Cell Metab.">
        <title>Nutrient sensing in CD11c cells alters the gut microbiome to regulate food intake and body mass.</title>
        <authorList>
            <person name="Chagwedera N.D."/>
            <person name="Ang Q.Y."/>
            <person name="Bisanz J.E."/>
            <person name="Leong Y.A."/>
            <person name="Ganeshan K."/>
            <person name="Cai J."/>
            <person name="Patterson A.D."/>
            <person name="Turnbaugh P.J."/>
            <person name="Chawla A."/>
        </authorList>
    </citation>
    <scope>NUCLEOTIDE SEQUENCE</scope>
    <source>
        <strain evidence="21">I8-5</strain>
    </source>
</reference>
<dbReference type="EMBL" id="SRKR01000003">
    <property type="protein sequence ID" value="TGB12219.1"/>
    <property type="molecule type" value="Genomic_DNA"/>
</dbReference>
<dbReference type="EMBL" id="NGPL01000029">
    <property type="protein sequence ID" value="OYS69311.1"/>
    <property type="molecule type" value="Genomic_DNA"/>
</dbReference>
<dbReference type="Proteomes" id="UP001198026">
    <property type="component" value="Unassembled WGS sequence"/>
</dbReference>
<reference evidence="9 38" key="17">
    <citation type="submission" date="2020-04" db="EMBL/GenBank/DDBJ databases">
        <authorList>
            <person name="Hitch T.C.A."/>
            <person name="Wylensek D."/>
            <person name="Clavel T."/>
        </authorList>
    </citation>
    <scope>NUCLEOTIDE SEQUENCE [LARGE SCALE GENOMIC DNA]</scope>
    <source>
        <strain evidence="9 38">WCA-386-APC-4I</strain>
    </source>
</reference>
<dbReference type="Proteomes" id="UP001286376">
    <property type="component" value="Unassembled WGS sequence"/>
</dbReference>
<evidence type="ECO:0000313" key="39">
    <source>
        <dbReference type="Proteomes" id="UP001286376"/>
    </source>
</evidence>
<name>A0A073JMK8_LIMRT</name>
<dbReference type="EMBL" id="WJMV01000008">
    <property type="protein sequence ID" value="MRG74846.1"/>
    <property type="molecule type" value="Genomic_DNA"/>
</dbReference>
<dbReference type="EMBL" id="QAZN01000003">
    <property type="protein sequence ID" value="PTV04636.1"/>
    <property type="molecule type" value="Genomic_DNA"/>
</dbReference>
<dbReference type="EMBL" id="JAJGWB010000146">
    <property type="protein sequence ID" value="MCC4478324.1"/>
    <property type="molecule type" value="Genomic_DNA"/>
</dbReference>
<dbReference type="Proteomes" id="UP000194219">
    <property type="component" value="Unassembled WGS sequence"/>
</dbReference>
<dbReference type="EMBL" id="JOSX01000020">
    <property type="protein sequence ID" value="KEK14407.1"/>
    <property type="molecule type" value="Genomic_DNA"/>
</dbReference>
<proteinExistence type="predicted"/>
<dbReference type="EMBL" id="NGQC01000028">
    <property type="protein sequence ID" value="OYT03840.1"/>
    <property type="molecule type" value="Genomic_DNA"/>
</dbReference>
<dbReference type="Proteomes" id="UP000460207">
    <property type="component" value="Unassembled WGS sequence"/>
</dbReference>
<dbReference type="Proteomes" id="UP000510868">
    <property type="component" value="Chromosome"/>
</dbReference>
<protein>
    <submittedName>
        <fullName evidence="2">DNA-binding protein</fullName>
    </submittedName>
    <submittedName>
        <fullName evidence="3">DUF177 domain-containing protein</fullName>
    </submittedName>
</protein>
<reference evidence="10 23" key="2">
    <citation type="submission" date="2016-08" db="EMBL/GenBank/DDBJ databases">
        <title>Probiotic bacterium isolated from chicken gut.</title>
        <authorList>
            <person name="Levy J.L."/>
            <person name="Hassan H.M."/>
            <person name="Mendoza M.A."/>
        </authorList>
    </citation>
    <scope>NUCLEOTIDE SEQUENCE [LARGE SCALE GENOMIC DNA]</scope>
    <source>
        <strain evidence="10 23">P43</strain>
    </source>
</reference>
<evidence type="ECO:0000313" key="32">
    <source>
        <dbReference type="Proteomes" id="UP000316394"/>
    </source>
</evidence>
<evidence type="ECO:0000313" key="9">
    <source>
        <dbReference type="EMBL" id="NME21558.1"/>
    </source>
</evidence>
<feature type="region of interest" description="Disordered" evidence="1">
    <location>
        <begin position="136"/>
        <end position="170"/>
    </location>
</feature>
<evidence type="ECO:0000313" key="36">
    <source>
        <dbReference type="Proteomes" id="UP000470878"/>
    </source>
</evidence>
<dbReference type="Proteomes" id="UP000215747">
    <property type="component" value="Unassembled WGS sequence"/>
</dbReference>
<organism evidence="2 22">
    <name type="scientific">Limosilactobacillus reuteri</name>
    <name type="common">Lactobacillus reuteri</name>
    <dbReference type="NCBI Taxonomy" id="1598"/>
    <lineage>
        <taxon>Bacteria</taxon>
        <taxon>Bacillati</taxon>
        <taxon>Bacillota</taxon>
        <taxon>Bacilli</taxon>
        <taxon>Lactobacillales</taxon>
        <taxon>Lactobacillaceae</taxon>
        <taxon>Limosilactobacillus</taxon>
    </lineage>
</organism>
<evidence type="ECO:0000313" key="30">
    <source>
        <dbReference type="Proteomes" id="UP000244083"/>
    </source>
</evidence>
<reference evidence="27 28" key="7">
    <citation type="submission" date="2017-05" db="EMBL/GenBank/DDBJ databases">
        <authorList>
            <person name="Lin X.B."/>
            <person name="Stothard P."/>
            <person name="Tasseva G."/>
            <person name="Walter J."/>
        </authorList>
    </citation>
    <scope>NUCLEOTIDE SEQUENCE [LARGE SCALE GENOMIC DNA]</scope>
    <source>
        <strain evidence="28">103v</strain>
        <strain evidence="15 29">105n</strain>
        <strain evidence="27">114h</strain>
    </source>
</reference>
<evidence type="ECO:0000313" key="17">
    <source>
        <dbReference type="EMBL" id="PTV04636.1"/>
    </source>
</evidence>
<dbReference type="Proteomes" id="UP000587270">
    <property type="component" value="Unassembled WGS sequence"/>
</dbReference>
<sequence>MKWSLAELHRYQDEPLHIQSTFDLNASLTKLFPDIILAVQPVKVDGYVTYDDGDATISAHVTTTLTVPSSRSLTPVQLPLDFTFSETYIDDRSHFARYEDEDEVVFLIKKGDSIDFDTALAENIVEQVPLRVLSAEEKSGKPMPNGKGWSVISEDDYKAQQQKDDKVDPRLAKLQNLFPDQDNKK</sequence>
<evidence type="ECO:0000313" key="3">
    <source>
        <dbReference type="EMBL" id="MCC4478324.1"/>
    </source>
</evidence>
<evidence type="ECO:0000313" key="34">
    <source>
        <dbReference type="Proteomes" id="UP000452188"/>
    </source>
</evidence>
<evidence type="ECO:0000313" key="24">
    <source>
        <dbReference type="Proteomes" id="UP000189795"/>
    </source>
</evidence>
<evidence type="ECO:0000313" key="23">
    <source>
        <dbReference type="Proteomes" id="UP000095141"/>
    </source>
</evidence>
<evidence type="ECO:0000313" key="8">
    <source>
        <dbReference type="EMBL" id="MRH80203.1"/>
    </source>
</evidence>
<reference evidence="20 37" key="18">
    <citation type="submission" date="2020-07" db="EMBL/GenBank/DDBJ databases">
        <title>Genome sequence of Lactobacillus reuteri CNEI-KCA3 isolated from the faeces of a reared-broiler chicken, South-East Nigeria, reveals presence of CRISPR arrays.</title>
        <authorList>
            <person name="Anukam K.C."/>
            <person name="Ibezim C.N."/>
            <person name="BeecK W.V."/>
            <person name="Allonsius C."/>
            <person name="Broek M.D."/>
            <person name="Tuyaerts I."/>
            <person name="Attama A."/>
            <person name="Esimone C.O."/>
            <person name="Lebeer S."/>
        </authorList>
    </citation>
    <scope>NUCLEOTIDE SEQUENCE [LARGE SCALE GENOMIC DNA]</scope>
    <source>
        <strain evidence="20 37">CNEI-KCA3</strain>
    </source>
</reference>
<reference evidence="27 28" key="8">
    <citation type="submission" date="2017-09" db="EMBL/GenBank/DDBJ databases">
        <title>Tripartite evolution among Lactobacillus johnsonii, Lactobacillus taiwanensis, Lactobacillus reuteri and their rodent host.</title>
        <authorList>
            <person name="Wang T."/>
            <person name="Knowles S."/>
            <person name="Cheng C."/>
        </authorList>
    </citation>
    <scope>NUCLEOTIDE SEQUENCE [LARGE SCALE GENOMIC DNA]</scope>
    <source>
        <strain evidence="16 28">103v</strain>
        <strain evidence="15 29">105n</strain>
        <strain evidence="14 27">114h</strain>
    </source>
</reference>
<evidence type="ECO:0000313" key="15">
    <source>
        <dbReference type="EMBL" id="OYS94959.1"/>
    </source>
</evidence>
<dbReference type="RefSeq" id="WP_003664093.1">
    <property type="nucleotide sequence ID" value="NZ_CABFNG010000057.1"/>
</dbReference>
<dbReference type="GeneID" id="77191900"/>
<dbReference type="Proteomes" id="UP000244083">
    <property type="component" value="Unassembled WGS sequence"/>
</dbReference>
<evidence type="ECO:0000313" key="12">
    <source>
        <dbReference type="EMBL" id="OTA83441.1"/>
    </source>
</evidence>
<dbReference type="Proteomes" id="UP000316394">
    <property type="component" value="Chromosome"/>
</dbReference>
<dbReference type="Proteomes" id="UP000216681">
    <property type="component" value="Unassembled WGS sequence"/>
</dbReference>
<reference evidence="11 24" key="5">
    <citation type="submission" date="2017-03" db="EMBL/GenBank/DDBJ databases">
        <title>Antibiotic resistance of probiotic microorganisms.</title>
        <authorList>
            <person name="Sanudo A.I."/>
            <person name="Olivares M."/>
            <person name="Banuelos O."/>
        </authorList>
    </citation>
    <scope>NUCLEOTIDE SEQUENCE [LARGE SCALE GENOMIC DNA]</scope>
    <source>
        <strain evidence="11 24">CECT8605</strain>
    </source>
</reference>
<reference evidence="14" key="6">
    <citation type="submission" date="2017-05" db="EMBL/GenBank/DDBJ databases">
        <authorList>
            <person name="Song R."/>
            <person name="Chenine A.L."/>
            <person name="Ruprecht R.M."/>
        </authorList>
    </citation>
    <scope>NUCLEOTIDE SEQUENCE [LARGE SCALE GENOMIC DNA]</scope>
    <source>
        <strain evidence="16">103v</strain>
        <strain evidence="14">114h</strain>
    </source>
</reference>
<evidence type="ECO:0000313" key="33">
    <source>
        <dbReference type="Proteomes" id="UP000430985"/>
    </source>
</evidence>
<dbReference type="Proteomes" id="UP000095141">
    <property type="component" value="Unassembled WGS sequence"/>
</dbReference>
<dbReference type="EMBL" id="WJND01000005">
    <property type="protein sequence ID" value="MRG89231.1"/>
    <property type="molecule type" value="Genomic_DNA"/>
</dbReference>
<evidence type="ECO:0000313" key="27">
    <source>
        <dbReference type="Proteomes" id="UP000215747"/>
    </source>
</evidence>
<evidence type="ECO:0000313" key="18">
    <source>
        <dbReference type="EMBL" id="PWT48324.1"/>
    </source>
</evidence>
<dbReference type="Proteomes" id="UP000245866">
    <property type="component" value="Unassembled WGS sequence"/>
</dbReference>
<reference evidence="12 26" key="3">
    <citation type="submission" date="2016-09" db="EMBL/GenBank/DDBJ databases">
        <title>Lactobacillus reuteri KLR3005, genome sequencing and assembly.</title>
        <authorList>
            <person name="Lee J.-Y."/>
            <person name="Kim E.B."/>
            <person name="Choi Y.-J."/>
        </authorList>
    </citation>
    <scope>NUCLEOTIDE SEQUENCE [LARGE SCALE GENOMIC DNA]</scope>
    <source>
        <strain evidence="12 26">KLR3005</strain>
    </source>
</reference>
<dbReference type="Proteomes" id="UP000194286">
    <property type="component" value="Unassembled WGS sequence"/>
</dbReference>
<reference evidence="4" key="21">
    <citation type="submission" date="2022-08" db="EMBL/GenBank/DDBJ databases">
        <authorList>
            <person name="Huang K."/>
        </authorList>
    </citation>
    <scope>NUCLEOTIDE SEQUENCE</scope>
    <source>
        <strain evidence="4">RGW1</strain>
    </source>
</reference>
<evidence type="ECO:0000313" key="2">
    <source>
        <dbReference type="EMBL" id="KEK14407.1"/>
    </source>
</evidence>
<dbReference type="EMBL" id="MCNS01000015">
    <property type="protein sequence ID" value="OCX46946.1"/>
    <property type="molecule type" value="Genomic_DNA"/>
</dbReference>
<keyword evidence="2" id="KW-0238">DNA-binding</keyword>
<dbReference type="EMBL" id="MIMV01000111">
    <property type="protein sequence ID" value="OTA89743.1"/>
    <property type="molecule type" value="Genomic_DNA"/>
</dbReference>
<dbReference type="EMBL" id="JAOTNP010000081">
    <property type="protein sequence ID" value="MDV8947683.1"/>
    <property type="molecule type" value="Genomic_DNA"/>
</dbReference>
<evidence type="ECO:0000313" key="35">
    <source>
        <dbReference type="Proteomes" id="UP000460207"/>
    </source>
</evidence>
<reference evidence="2 22" key="1">
    <citation type="submission" date="2014-06" db="EMBL/GenBank/DDBJ databases">
        <title>Genetic determinant of reutericyclin biosynthesis of Lactobacillus reuteri.</title>
        <authorList>
            <person name="Lin X."/>
            <person name="Duar R."/>
            <person name="Walter J."/>
            <person name="Gaenzle M."/>
        </authorList>
    </citation>
    <scope>NUCLEOTIDE SEQUENCE [LARGE SCALE GENOMIC DNA]</scope>
    <source>
        <strain evidence="2 22">LTH2584</strain>
    </source>
</reference>
<evidence type="ECO:0000313" key="22">
    <source>
        <dbReference type="Proteomes" id="UP000027731"/>
    </source>
</evidence>
<dbReference type="EMBL" id="CP059275">
    <property type="protein sequence ID" value="QLQ61265.1"/>
    <property type="molecule type" value="Genomic_DNA"/>
</dbReference>
<dbReference type="InterPro" id="IPR003772">
    <property type="entry name" value="YceD"/>
</dbReference>
<dbReference type="EMBL" id="WJNE01000011">
    <property type="protein sequence ID" value="MRG69086.1"/>
    <property type="molecule type" value="Genomic_DNA"/>
</dbReference>
<reference evidence="30" key="11">
    <citation type="submission" date="2018-04" db="EMBL/GenBank/DDBJ databases">
        <title>Draft Genome Sequences of 10 Lactobacillus Species from 22 Commercial Probiotic Products.</title>
        <authorList>
            <person name="Gangiredla J."/>
            <person name="Barnaba T.J."/>
            <person name="Mammel M.K."/>
            <person name="Lacher D.W."/>
            <person name="Elkins C.A."/>
            <person name="Lampel K.A."/>
            <person name="Whitehouse C.A."/>
            <person name="Tartera C."/>
        </authorList>
    </citation>
    <scope>NUCLEOTIDE SEQUENCE [LARGE SCALE GENOMIC DNA]</scope>
    <source>
        <strain evidence="30">DS12_10</strain>
    </source>
</reference>
<evidence type="ECO:0000313" key="37">
    <source>
        <dbReference type="Proteomes" id="UP000510868"/>
    </source>
</evidence>
<dbReference type="EMBL" id="WJMX01000006">
    <property type="protein sequence ID" value="MRH80203.1"/>
    <property type="molecule type" value="Genomic_DNA"/>
</dbReference>
<dbReference type="Pfam" id="PF02620">
    <property type="entry name" value="YceD"/>
    <property type="match status" value="1"/>
</dbReference>
<evidence type="ECO:0000313" key="31">
    <source>
        <dbReference type="Proteomes" id="UP000245866"/>
    </source>
</evidence>
<evidence type="ECO:0000313" key="6">
    <source>
        <dbReference type="EMBL" id="MRG74846.1"/>
    </source>
</evidence>
<evidence type="ECO:0000313" key="20">
    <source>
        <dbReference type="EMBL" id="QLQ61265.1"/>
    </source>
</evidence>
<reference evidence="17" key="10">
    <citation type="journal article" date="2018" name="Genome Announc.">
        <title>Fifty-Six Draft Genome Sequences of 10 Lactobacillus Species from 22 Commercial Dietary Supplements.</title>
        <authorList>
            <person name="Gangiredla J."/>
            <person name="Barnaba T.J."/>
            <person name="Mammel M.K."/>
            <person name="Lacher D.W."/>
            <person name="Elkins C.A."/>
            <person name="Lampel K.A."/>
            <person name="Whitehouse C.A."/>
            <person name="Tartera C."/>
        </authorList>
    </citation>
    <scope>NUCLEOTIDE SEQUENCE</scope>
    <source>
        <strain evidence="17">DS12_10</strain>
    </source>
</reference>